<keyword evidence="7" id="KW-1185">Reference proteome</keyword>
<evidence type="ECO:0000256" key="2">
    <source>
        <dbReference type="ARBA" id="ARBA00007267"/>
    </source>
</evidence>
<evidence type="ECO:0000313" key="6">
    <source>
        <dbReference type="EMBL" id="KAF6164427.1"/>
    </source>
</evidence>
<dbReference type="InterPro" id="IPR033467">
    <property type="entry name" value="Tesmin/TSO1-like_CXC"/>
</dbReference>
<name>A0A7J7NBA9_9MAGN</name>
<dbReference type="SMART" id="SM01114">
    <property type="entry name" value="CXC"/>
    <property type="match status" value="2"/>
</dbReference>
<feature type="compositionally biased region" description="Basic and acidic residues" evidence="4">
    <location>
        <begin position="421"/>
        <end position="433"/>
    </location>
</feature>
<dbReference type="AlphaFoldDB" id="A0A7J7NBA9"/>
<gene>
    <name evidence="6" type="ORF">GIB67_025253</name>
</gene>
<comment type="similarity">
    <text evidence="2">Belongs to the lin-54 family.</text>
</comment>
<dbReference type="PANTHER" id="PTHR12446">
    <property type="entry name" value="TESMIN/TSO1-RELATED"/>
    <property type="match status" value="1"/>
</dbReference>
<keyword evidence="3" id="KW-0539">Nucleus</keyword>
<dbReference type="EMBL" id="JACGCM010000926">
    <property type="protein sequence ID" value="KAF6164427.1"/>
    <property type="molecule type" value="Genomic_DNA"/>
</dbReference>
<comment type="caution">
    <text evidence="6">The sequence shown here is derived from an EMBL/GenBank/DDBJ whole genome shotgun (WGS) entry which is preliminary data.</text>
</comment>
<dbReference type="PANTHER" id="PTHR12446:SF34">
    <property type="entry name" value="PROTEIN LIN-54 HOMOLOG"/>
    <property type="match status" value="1"/>
</dbReference>
<feature type="compositionally biased region" description="Polar residues" evidence="4">
    <location>
        <begin position="434"/>
        <end position="446"/>
    </location>
</feature>
<accession>A0A7J7NBA9</accession>
<feature type="region of interest" description="Disordered" evidence="4">
    <location>
        <begin position="394"/>
        <end position="459"/>
    </location>
</feature>
<comment type="subcellular location">
    <subcellularLocation>
        <location evidence="1">Nucleus</location>
    </subcellularLocation>
</comment>
<evidence type="ECO:0000256" key="3">
    <source>
        <dbReference type="ARBA" id="ARBA00023242"/>
    </source>
</evidence>
<feature type="region of interest" description="Disordered" evidence="4">
    <location>
        <begin position="1"/>
        <end position="20"/>
    </location>
</feature>
<dbReference type="GO" id="GO:0005634">
    <property type="term" value="C:nucleus"/>
    <property type="evidence" value="ECO:0007669"/>
    <property type="project" value="UniProtKB-SubCell"/>
</dbReference>
<organism evidence="6 7">
    <name type="scientific">Kingdonia uniflora</name>
    <dbReference type="NCBI Taxonomy" id="39325"/>
    <lineage>
        <taxon>Eukaryota</taxon>
        <taxon>Viridiplantae</taxon>
        <taxon>Streptophyta</taxon>
        <taxon>Embryophyta</taxon>
        <taxon>Tracheophyta</taxon>
        <taxon>Spermatophyta</taxon>
        <taxon>Magnoliopsida</taxon>
        <taxon>Ranunculales</taxon>
        <taxon>Circaeasteraceae</taxon>
        <taxon>Kingdonia</taxon>
    </lineage>
</organism>
<dbReference type="Pfam" id="PF03638">
    <property type="entry name" value="TCR"/>
    <property type="match status" value="2"/>
</dbReference>
<feature type="compositionally biased region" description="Polar residues" evidence="4">
    <location>
        <begin position="42"/>
        <end position="51"/>
    </location>
</feature>
<dbReference type="InterPro" id="IPR005172">
    <property type="entry name" value="CRC"/>
</dbReference>
<sequence>MEKGGSGDFPPNKLQSSGGATIVTVSSDFTPNKLARKLDFTGFSNTSSATNPIVVPEQPQTQPQAQQLQPLLLPPQPLITPSQQSQVQQSQPLMPPLVQPVMPAMARPFFSNIKPESPGSRPRPTVEVKDGTPKKQRQCNCKHSRCLKLYCECFASGGFCDGCNCVNCYNNFETESIRQDAIGATLERNPFAFRSKIEGSPHGVRDRKEIAGDILPMGKHNKGCHCKKSGCLKKYCECFQANILCSENCKCMDCKNFEGSEERRAIFNGDSNGNNALYIQKVAANAAITGAVGSSGYGSSPASRKRKNPELFFGLPTQDQSVNRVNQFHQTNHLKPSPPVSSSTFMPVTQAVNPSILGSSKLTYRSLLADVLQPQDVKELCAVLVTVSGQASRRLTEKKCASEKQAEREDQTENSVALPSEIREKEPVGDHCSSRTQASDKTNTIDSKSDGSDEQKGVPMSPETLALMCDEQDTVFISDTLSPNGRLDAGQGQSMPELYVEQERLVLTGFRDYLRRLVTCGTIKGKQYSAMGTSVETGSEPPMPAVNILENNTRPQKELNISISSNTNHHQNNELHTGNGIINPKIESQV</sequence>
<evidence type="ECO:0000256" key="4">
    <source>
        <dbReference type="SAM" id="MobiDB-lite"/>
    </source>
</evidence>
<evidence type="ECO:0000259" key="5">
    <source>
        <dbReference type="PROSITE" id="PS51634"/>
    </source>
</evidence>
<feature type="region of interest" description="Disordered" evidence="4">
    <location>
        <begin position="111"/>
        <end position="136"/>
    </location>
</feature>
<dbReference type="OrthoDB" id="6283463at2759"/>
<feature type="compositionally biased region" description="Basic and acidic residues" evidence="4">
    <location>
        <begin position="124"/>
        <end position="133"/>
    </location>
</feature>
<evidence type="ECO:0000256" key="1">
    <source>
        <dbReference type="ARBA" id="ARBA00004123"/>
    </source>
</evidence>
<proteinExistence type="inferred from homology"/>
<dbReference type="GO" id="GO:0006355">
    <property type="term" value="P:regulation of DNA-templated transcription"/>
    <property type="evidence" value="ECO:0007669"/>
    <property type="project" value="TreeGrafter"/>
</dbReference>
<feature type="domain" description="CRC" evidence="5">
    <location>
        <begin position="135"/>
        <end position="259"/>
    </location>
</feature>
<feature type="compositionally biased region" description="Basic and acidic residues" evidence="4">
    <location>
        <begin position="447"/>
        <end position="456"/>
    </location>
</feature>
<dbReference type="InterPro" id="IPR028307">
    <property type="entry name" value="Lin-54_fam"/>
</dbReference>
<feature type="compositionally biased region" description="Low complexity" evidence="4">
    <location>
        <begin position="52"/>
        <end position="66"/>
    </location>
</feature>
<feature type="compositionally biased region" description="Basic and acidic residues" evidence="4">
    <location>
        <begin position="394"/>
        <end position="411"/>
    </location>
</feature>
<feature type="region of interest" description="Disordered" evidence="4">
    <location>
        <begin position="42"/>
        <end position="66"/>
    </location>
</feature>
<evidence type="ECO:0000313" key="7">
    <source>
        <dbReference type="Proteomes" id="UP000541444"/>
    </source>
</evidence>
<protein>
    <recommendedName>
        <fullName evidence="5">CRC domain-containing protein</fullName>
    </recommendedName>
</protein>
<dbReference type="Proteomes" id="UP000541444">
    <property type="component" value="Unassembled WGS sequence"/>
</dbReference>
<dbReference type="PROSITE" id="PS51634">
    <property type="entry name" value="CRC"/>
    <property type="match status" value="1"/>
</dbReference>
<reference evidence="6 7" key="1">
    <citation type="journal article" date="2020" name="IScience">
        <title>Genome Sequencing of the Endangered Kingdonia uniflora (Circaeasteraceae, Ranunculales) Reveals Potential Mechanisms of Evolutionary Specialization.</title>
        <authorList>
            <person name="Sun Y."/>
            <person name="Deng T."/>
            <person name="Zhang A."/>
            <person name="Moore M.J."/>
            <person name="Landis J.B."/>
            <person name="Lin N."/>
            <person name="Zhang H."/>
            <person name="Zhang X."/>
            <person name="Huang J."/>
            <person name="Zhang X."/>
            <person name="Sun H."/>
            <person name="Wang H."/>
        </authorList>
    </citation>
    <scope>NUCLEOTIDE SEQUENCE [LARGE SCALE GENOMIC DNA]</scope>
    <source>
        <strain evidence="6">TB1705</strain>
        <tissue evidence="6">Leaf</tissue>
    </source>
</reference>